<evidence type="ECO:0008006" key="3">
    <source>
        <dbReference type="Google" id="ProtNLM"/>
    </source>
</evidence>
<protein>
    <recommendedName>
        <fullName evidence="3">Helicase ATP-binding domain-containing protein</fullName>
    </recommendedName>
</protein>
<dbReference type="SUPFAM" id="SSF52540">
    <property type="entry name" value="P-loop containing nucleoside triphosphate hydrolases"/>
    <property type="match status" value="1"/>
</dbReference>
<organism evidence="1 2">
    <name type="scientific">Bacteroides eggerthii</name>
    <dbReference type="NCBI Taxonomy" id="28111"/>
    <lineage>
        <taxon>Bacteria</taxon>
        <taxon>Pseudomonadati</taxon>
        <taxon>Bacteroidota</taxon>
        <taxon>Bacteroidia</taxon>
        <taxon>Bacteroidales</taxon>
        <taxon>Bacteroidaceae</taxon>
        <taxon>Bacteroides</taxon>
    </lineage>
</organism>
<sequence>MTKTINISVNELGKVQYLTEVLPQIPTDTILYKKLTGLGATYGEIKAKRNSIIIEPNVPVIIGKCNDPKHRNDNLFGVYEGIYTDDIVKYLEKSGKKYYKILTTPESFQKVKAAFEDMETDMYSTCFLLFDECHKLVKDMDYRSDIIFPLNDFFRFEHKALVSATPIPLHDPRFKEQHFQTIEVQPSFDYKKELWIYHTNNTLQTLKLQLDTLEYDPVPVCIFINSTDIVHSVMRQLNLLECSAVFCASKSVDKLKKDKFKNAYEQWKADRMKKYNFFTSRFFNAVDMELEEKPHVIMLTDVFFAEHTMIDPHTDAIQIIGRFRNGISSVTHISNTNNGLPQRTKEEIKGYLVCCKEIYKTMKNFYNCATDRASREAYHAALESLPFNRMLDRDGKENWFAMDNYMDEELTKGYYHEEATLYDAYDNCTSFTVYKKGFYYSVGDCERLKRENKSVSLKEKRREIVRQLEMLGECVTEMELEYKRDLIAADPFIVDAYDTVGKAVIEQLNYSKKRITEAMIQKQYHEKATGTEVIRLIKNSFQVGSKYSRKYIKKEILRIYDLLQIYPPKAVTSKTICDFFTVSDCKVGGDRGYLLISEII</sequence>
<dbReference type="EMBL" id="UFSX01000001">
    <property type="protein sequence ID" value="SUV28434.1"/>
    <property type="molecule type" value="Genomic_DNA"/>
</dbReference>
<evidence type="ECO:0000313" key="1">
    <source>
        <dbReference type="EMBL" id="SUV28434.1"/>
    </source>
</evidence>
<dbReference type="STRING" id="483216.BACEGG_01225"/>
<dbReference type="GeneID" id="93070324"/>
<dbReference type="AlphaFoldDB" id="A0A380YI51"/>
<reference evidence="1 2" key="1">
    <citation type="submission" date="2018-06" db="EMBL/GenBank/DDBJ databases">
        <authorList>
            <consortium name="Pathogen Informatics"/>
            <person name="Doyle S."/>
        </authorList>
    </citation>
    <scope>NUCLEOTIDE SEQUENCE [LARGE SCALE GENOMIC DNA]</scope>
    <source>
        <strain evidence="1 2">NCTC11155</strain>
    </source>
</reference>
<evidence type="ECO:0000313" key="2">
    <source>
        <dbReference type="Proteomes" id="UP000254424"/>
    </source>
</evidence>
<accession>A0A380YI51</accession>
<dbReference type="RefSeq" id="WP_004289526.1">
    <property type="nucleotide sequence ID" value="NZ_CABKNQ010000019.1"/>
</dbReference>
<name>A0A380YI51_9BACE</name>
<dbReference type="Proteomes" id="UP000254424">
    <property type="component" value="Unassembled WGS sequence"/>
</dbReference>
<dbReference type="OrthoDB" id="1000127at2"/>
<dbReference type="InterPro" id="IPR027417">
    <property type="entry name" value="P-loop_NTPase"/>
</dbReference>
<proteinExistence type="predicted"/>
<gene>
    <name evidence="1" type="ORF">NCTC11155_00382</name>
</gene>